<dbReference type="AlphaFoldDB" id="A0A2T2ZX17"/>
<feature type="region of interest" description="Disordered" evidence="6">
    <location>
        <begin position="386"/>
        <end position="566"/>
    </location>
</feature>
<evidence type="ECO:0000256" key="3">
    <source>
        <dbReference type="ARBA" id="ARBA00022989"/>
    </source>
</evidence>
<feature type="transmembrane region" description="Helical" evidence="7">
    <location>
        <begin position="211"/>
        <end position="231"/>
    </location>
</feature>
<dbReference type="EMBL" id="KZ678594">
    <property type="protein sequence ID" value="PSR78746.1"/>
    <property type="molecule type" value="Genomic_DNA"/>
</dbReference>
<gene>
    <name evidence="9" type="ORF">BD289DRAFT_115631</name>
</gene>
<dbReference type="GO" id="GO:0016020">
    <property type="term" value="C:membrane"/>
    <property type="evidence" value="ECO:0007669"/>
    <property type="project" value="UniProtKB-SubCell"/>
</dbReference>
<evidence type="ECO:0000313" key="10">
    <source>
        <dbReference type="Proteomes" id="UP000241462"/>
    </source>
</evidence>
<proteinExistence type="inferred from homology"/>
<evidence type="ECO:0000259" key="8">
    <source>
        <dbReference type="Pfam" id="PF20684"/>
    </source>
</evidence>
<feature type="compositionally biased region" description="Basic and acidic residues" evidence="6">
    <location>
        <begin position="650"/>
        <end position="664"/>
    </location>
</feature>
<organism evidence="9 10">
    <name type="scientific">Coniella lustricola</name>
    <dbReference type="NCBI Taxonomy" id="2025994"/>
    <lineage>
        <taxon>Eukaryota</taxon>
        <taxon>Fungi</taxon>
        <taxon>Dikarya</taxon>
        <taxon>Ascomycota</taxon>
        <taxon>Pezizomycotina</taxon>
        <taxon>Sordariomycetes</taxon>
        <taxon>Sordariomycetidae</taxon>
        <taxon>Diaporthales</taxon>
        <taxon>Schizoparmaceae</taxon>
        <taxon>Coniella</taxon>
    </lineage>
</organism>
<name>A0A2T2ZX17_9PEZI</name>
<feature type="compositionally biased region" description="Polar residues" evidence="6">
    <location>
        <begin position="508"/>
        <end position="518"/>
    </location>
</feature>
<protein>
    <recommendedName>
        <fullName evidence="8">Rhodopsin domain-containing protein</fullName>
    </recommendedName>
</protein>
<dbReference type="STRING" id="2025994.A0A2T2ZX17"/>
<feature type="region of interest" description="Disordered" evidence="6">
    <location>
        <begin position="594"/>
        <end position="695"/>
    </location>
</feature>
<reference evidence="9 10" key="1">
    <citation type="journal article" date="2018" name="Mycol. Prog.">
        <title>Coniella lustricola, a new species from submerged detritus.</title>
        <authorList>
            <person name="Raudabaugh D.B."/>
            <person name="Iturriaga T."/>
            <person name="Carver A."/>
            <person name="Mondo S."/>
            <person name="Pangilinan J."/>
            <person name="Lipzen A."/>
            <person name="He G."/>
            <person name="Amirebrahimi M."/>
            <person name="Grigoriev I.V."/>
            <person name="Miller A.N."/>
        </authorList>
    </citation>
    <scope>NUCLEOTIDE SEQUENCE [LARGE SCALE GENOMIC DNA]</scope>
    <source>
        <strain evidence="9 10">B22-T-1</strain>
    </source>
</reference>
<comment type="subcellular location">
    <subcellularLocation>
        <location evidence="1">Membrane</location>
        <topology evidence="1">Multi-pass membrane protein</topology>
    </subcellularLocation>
</comment>
<feature type="compositionally biased region" description="Polar residues" evidence="6">
    <location>
        <begin position="469"/>
        <end position="480"/>
    </location>
</feature>
<evidence type="ECO:0000256" key="7">
    <source>
        <dbReference type="SAM" id="Phobius"/>
    </source>
</evidence>
<evidence type="ECO:0000256" key="2">
    <source>
        <dbReference type="ARBA" id="ARBA00022692"/>
    </source>
</evidence>
<evidence type="ECO:0000256" key="5">
    <source>
        <dbReference type="ARBA" id="ARBA00038359"/>
    </source>
</evidence>
<feature type="transmembrane region" description="Helical" evidence="7">
    <location>
        <begin position="91"/>
        <end position="113"/>
    </location>
</feature>
<dbReference type="PANTHER" id="PTHR33048:SF96">
    <property type="entry name" value="INTEGRAL MEMBRANE PROTEIN"/>
    <property type="match status" value="1"/>
</dbReference>
<feature type="domain" description="Rhodopsin" evidence="8">
    <location>
        <begin position="30"/>
        <end position="275"/>
    </location>
</feature>
<keyword evidence="4 7" id="KW-0472">Membrane</keyword>
<keyword evidence="10" id="KW-1185">Reference proteome</keyword>
<feature type="transmembrane region" description="Helical" evidence="7">
    <location>
        <begin position="46"/>
        <end position="71"/>
    </location>
</feature>
<evidence type="ECO:0000256" key="4">
    <source>
        <dbReference type="ARBA" id="ARBA00023136"/>
    </source>
</evidence>
<dbReference type="InterPro" id="IPR052337">
    <property type="entry name" value="SAT4-like"/>
</dbReference>
<keyword evidence="3 7" id="KW-1133">Transmembrane helix</keyword>
<dbReference type="InParanoid" id="A0A2T2ZX17"/>
<keyword evidence="2 7" id="KW-0812">Transmembrane</keyword>
<evidence type="ECO:0000313" key="9">
    <source>
        <dbReference type="EMBL" id="PSR78746.1"/>
    </source>
</evidence>
<evidence type="ECO:0000256" key="6">
    <source>
        <dbReference type="SAM" id="MobiDB-lite"/>
    </source>
</evidence>
<feature type="transmembrane region" description="Helical" evidence="7">
    <location>
        <begin position="125"/>
        <end position="146"/>
    </location>
</feature>
<dbReference type="InterPro" id="IPR049326">
    <property type="entry name" value="Rhodopsin_dom_fungi"/>
</dbReference>
<feature type="transmembrane region" description="Helical" evidence="7">
    <location>
        <begin position="12"/>
        <end position="34"/>
    </location>
</feature>
<dbReference type="Proteomes" id="UP000241462">
    <property type="component" value="Unassembled WGS sequence"/>
</dbReference>
<dbReference type="Pfam" id="PF20684">
    <property type="entry name" value="Fung_rhodopsin"/>
    <property type="match status" value="1"/>
</dbReference>
<sequence length="695" mass="75826">MWDYGEDNRGSTMAAVSIAMASLSAVAVALRSYTMATILKRFLFEDWLAVVTCIFQIFFCVIVVVGVSFGLGAHVENVPEVNRPKALVTKWAGQVIYVVVSTLVKFVVGIFLLRLCVNNNWQRITILLLLIIVGIFNVFYFFMAVFQCQPANYYWWRYTANPPVTGQCNGHELATIPTYFAFLIGIISDLTLALLPATLIKGANLDKKTKISVCCVLALGSLASLATLVRIPYAKQLLSNPDYLYNFTDLAIWSIVECGIAITASSLATLRPLFIKWKVLAASHMTKRYASNGLDPGMPIQSAKTVTIISASRDFNSKRNTILSGTTALTGATGRSRLSGGLSGVREGREVILVEKDIEMSVITRGESEDSLEQLEREVDEVIWPGAARRKASQDRMSLGPSLRKKSADPSRPPRPAQLQTNFSSGSNRHLSFSNPGSGEPSSASPGQYLPRGTYSSPSSPQPRRQPSDGQVGSDTSQRNARMGQSPPTSPYSDEGSPYERIPDHAYSGTSTRIQRPTNGPPNFHLPTRLQRQDTVPNRTVAAPGHYQGRNEASKGLSPPPWMMQANGSHQKYVLDDAQGALGSAIDMIQSPTRSLSNTPVLGSQDAPIPSPGLRFPFQSPNSLADGTRRAKGPKSNHWRPSDISIDPDLSPRARLTDPGHEVVDVSLRQSPRSPREAPSPLGSHPPLSPRQDWV</sequence>
<comment type="similarity">
    <text evidence="5">Belongs to the SAT4 family.</text>
</comment>
<evidence type="ECO:0000256" key="1">
    <source>
        <dbReference type="ARBA" id="ARBA00004141"/>
    </source>
</evidence>
<feature type="transmembrane region" description="Helical" evidence="7">
    <location>
        <begin position="179"/>
        <end position="199"/>
    </location>
</feature>
<feature type="compositionally biased region" description="Polar residues" evidence="6">
    <location>
        <begin position="418"/>
        <end position="433"/>
    </location>
</feature>
<accession>A0A2T2ZX17</accession>
<dbReference type="PANTHER" id="PTHR33048">
    <property type="entry name" value="PTH11-LIKE INTEGRAL MEMBRANE PROTEIN (AFU_ORTHOLOGUE AFUA_5G11245)"/>
    <property type="match status" value="1"/>
</dbReference>
<dbReference type="OrthoDB" id="3936451at2759"/>
<feature type="compositionally biased region" description="Low complexity" evidence="6">
    <location>
        <begin position="456"/>
        <end position="465"/>
    </location>
</feature>
<feature type="compositionally biased region" description="Low complexity" evidence="6">
    <location>
        <begin position="434"/>
        <end position="447"/>
    </location>
</feature>